<name>A0A382C5T4_9ZZZZ</name>
<reference evidence="1" key="1">
    <citation type="submission" date="2018-05" db="EMBL/GenBank/DDBJ databases">
        <authorList>
            <person name="Lanie J.A."/>
            <person name="Ng W.-L."/>
            <person name="Kazmierczak K.M."/>
            <person name="Andrzejewski T.M."/>
            <person name="Davidsen T.M."/>
            <person name="Wayne K.J."/>
            <person name="Tettelin H."/>
            <person name="Glass J.I."/>
            <person name="Rusch D."/>
            <person name="Podicherti R."/>
            <person name="Tsui H.-C.T."/>
            <person name="Winkler M.E."/>
        </authorList>
    </citation>
    <scope>NUCLEOTIDE SEQUENCE</scope>
</reference>
<dbReference type="PANTHER" id="PTHR30093">
    <property type="entry name" value="GENERAL SECRETION PATHWAY PROTEIN G"/>
    <property type="match status" value="1"/>
</dbReference>
<dbReference type="SUPFAM" id="SSF54523">
    <property type="entry name" value="Pili subunits"/>
    <property type="match status" value="1"/>
</dbReference>
<dbReference type="InterPro" id="IPR045584">
    <property type="entry name" value="Pilin-like"/>
</dbReference>
<sequence>MMKASKAFTLIELLVVIAIIAILASLLLPALSRAKWKAKQISCLNNEKQMGIGSQ</sequence>
<dbReference type="AlphaFoldDB" id="A0A382C5T4"/>
<dbReference type="NCBIfam" id="TIGR02532">
    <property type="entry name" value="IV_pilin_GFxxxE"/>
    <property type="match status" value="1"/>
</dbReference>
<dbReference type="PANTHER" id="PTHR30093:SF2">
    <property type="entry name" value="TYPE II SECRETION SYSTEM PROTEIN H"/>
    <property type="match status" value="1"/>
</dbReference>
<evidence type="ECO:0000313" key="1">
    <source>
        <dbReference type="EMBL" id="SVB21416.1"/>
    </source>
</evidence>
<accession>A0A382C5T4</accession>
<dbReference type="Pfam" id="PF07963">
    <property type="entry name" value="N_methyl"/>
    <property type="match status" value="1"/>
</dbReference>
<feature type="non-terminal residue" evidence="1">
    <location>
        <position position="55"/>
    </location>
</feature>
<dbReference type="Gene3D" id="3.30.700.10">
    <property type="entry name" value="Glycoprotein, Type 4 Pilin"/>
    <property type="match status" value="1"/>
</dbReference>
<proteinExistence type="predicted"/>
<protein>
    <recommendedName>
        <fullName evidence="2">Prepilin-type N-terminal cleavage/methylation domain-containing protein</fullName>
    </recommendedName>
</protein>
<dbReference type="InterPro" id="IPR012902">
    <property type="entry name" value="N_methyl_site"/>
</dbReference>
<dbReference type="EMBL" id="UINC01032936">
    <property type="protein sequence ID" value="SVB21416.1"/>
    <property type="molecule type" value="Genomic_DNA"/>
</dbReference>
<organism evidence="1">
    <name type="scientific">marine metagenome</name>
    <dbReference type="NCBI Taxonomy" id="408172"/>
    <lineage>
        <taxon>unclassified sequences</taxon>
        <taxon>metagenomes</taxon>
        <taxon>ecological metagenomes</taxon>
    </lineage>
</organism>
<gene>
    <name evidence="1" type="ORF">METZ01_LOCUS174270</name>
</gene>
<evidence type="ECO:0008006" key="2">
    <source>
        <dbReference type="Google" id="ProtNLM"/>
    </source>
</evidence>